<dbReference type="Proteomes" id="UP001309876">
    <property type="component" value="Unassembled WGS sequence"/>
</dbReference>
<keyword evidence="2" id="KW-1185">Reference proteome</keyword>
<sequence>MRDLYVPDDAILVPPEDGWPQITTETFAILGKSDIVVNALKHMTYIEDKCTPFQYEILPETVMCDWRESSTIHQLKAGKVDAVRIITERAPMSADVVGLTIGGRECAWILLDCRYGILEWKDSPEKSRAGPMVKDVGLFKVPEDCGWVDSSVEGTWIVEDFLEHIKDKFRTMKQLPRDAHKLIAYGDKDMDDVKAVYREHGWPDEFRKEECAAAIAAIDT</sequence>
<dbReference type="AlphaFoldDB" id="A0AAN7T895"/>
<protein>
    <submittedName>
        <fullName evidence="1">Uncharacterized protein</fullName>
    </submittedName>
</protein>
<dbReference type="EMBL" id="JAVRRJ010000001">
    <property type="protein sequence ID" value="KAK5091762.1"/>
    <property type="molecule type" value="Genomic_DNA"/>
</dbReference>
<gene>
    <name evidence="1" type="ORF">LTR05_001947</name>
</gene>
<accession>A0AAN7T895</accession>
<evidence type="ECO:0000313" key="2">
    <source>
        <dbReference type="Proteomes" id="UP001309876"/>
    </source>
</evidence>
<name>A0AAN7T895_9EURO</name>
<comment type="caution">
    <text evidence="1">The sequence shown here is derived from an EMBL/GenBank/DDBJ whole genome shotgun (WGS) entry which is preliminary data.</text>
</comment>
<proteinExistence type="predicted"/>
<organism evidence="1 2">
    <name type="scientific">Lithohypha guttulata</name>
    <dbReference type="NCBI Taxonomy" id="1690604"/>
    <lineage>
        <taxon>Eukaryota</taxon>
        <taxon>Fungi</taxon>
        <taxon>Dikarya</taxon>
        <taxon>Ascomycota</taxon>
        <taxon>Pezizomycotina</taxon>
        <taxon>Eurotiomycetes</taxon>
        <taxon>Chaetothyriomycetidae</taxon>
        <taxon>Chaetothyriales</taxon>
        <taxon>Trichomeriaceae</taxon>
        <taxon>Lithohypha</taxon>
    </lineage>
</organism>
<evidence type="ECO:0000313" key="1">
    <source>
        <dbReference type="EMBL" id="KAK5091762.1"/>
    </source>
</evidence>
<reference evidence="1 2" key="1">
    <citation type="submission" date="2023-08" db="EMBL/GenBank/DDBJ databases">
        <title>Black Yeasts Isolated from many extreme environments.</title>
        <authorList>
            <person name="Coleine C."/>
            <person name="Stajich J.E."/>
            <person name="Selbmann L."/>
        </authorList>
    </citation>
    <scope>NUCLEOTIDE SEQUENCE [LARGE SCALE GENOMIC DNA]</scope>
    <source>
        <strain evidence="1 2">CCFEE 5910</strain>
    </source>
</reference>